<proteinExistence type="predicted"/>
<accession>A0A090RSS3</accession>
<dbReference type="GO" id="GO:0005509">
    <property type="term" value="F:calcium ion binding"/>
    <property type="evidence" value="ECO:0007669"/>
    <property type="project" value="InterPro"/>
</dbReference>
<evidence type="ECO:0000256" key="1">
    <source>
        <dbReference type="ARBA" id="ARBA00022837"/>
    </source>
</evidence>
<dbReference type="AlphaFoldDB" id="A0A090RSS3"/>
<dbReference type="InterPro" id="IPR011049">
    <property type="entry name" value="Serralysin-like_metalloprot_C"/>
</dbReference>
<keyword evidence="1" id="KW-0106">Calcium</keyword>
<dbReference type="PRINTS" id="PR00313">
    <property type="entry name" value="CABNDNGRPT"/>
</dbReference>
<feature type="region of interest" description="Disordered" evidence="2">
    <location>
        <begin position="1"/>
        <end position="31"/>
    </location>
</feature>
<feature type="compositionally biased region" description="Polar residues" evidence="2">
    <location>
        <begin position="1"/>
        <end position="15"/>
    </location>
</feature>
<keyword evidence="4" id="KW-0378">Hydrolase</keyword>
<dbReference type="SUPFAM" id="SSF51120">
    <property type="entry name" value="beta-Roll"/>
    <property type="match status" value="1"/>
</dbReference>
<comment type="caution">
    <text evidence="4">The sequence shown here is derived from an EMBL/GenBank/DDBJ whole genome shotgun (WGS) entry which is preliminary data.</text>
</comment>
<protein>
    <submittedName>
        <fullName evidence="4">Alkaline phosphatase</fullName>
        <ecNumber evidence="4">3.1.3.1</ecNumber>
    </submittedName>
</protein>
<feature type="compositionally biased region" description="Polar residues" evidence="2">
    <location>
        <begin position="402"/>
        <end position="412"/>
    </location>
</feature>
<dbReference type="EC" id="3.1.3.1" evidence="4"/>
<organism evidence="4 5">
    <name type="scientific">Vibrio maritimus</name>
    <dbReference type="NCBI Taxonomy" id="990268"/>
    <lineage>
        <taxon>Bacteria</taxon>
        <taxon>Pseudomonadati</taxon>
        <taxon>Pseudomonadota</taxon>
        <taxon>Gammaproteobacteria</taxon>
        <taxon>Vibrionales</taxon>
        <taxon>Vibrionaceae</taxon>
        <taxon>Vibrio</taxon>
    </lineage>
</organism>
<dbReference type="GO" id="GO:0030246">
    <property type="term" value="F:carbohydrate binding"/>
    <property type="evidence" value="ECO:0007669"/>
    <property type="project" value="InterPro"/>
</dbReference>
<dbReference type="Proteomes" id="UP000029228">
    <property type="component" value="Unassembled WGS sequence"/>
</dbReference>
<name>A0A090RSS3_9VIBR</name>
<evidence type="ECO:0000256" key="2">
    <source>
        <dbReference type="SAM" id="MobiDB-lite"/>
    </source>
</evidence>
<dbReference type="Gene3D" id="2.60.120.260">
    <property type="entry name" value="Galactose-binding domain-like"/>
    <property type="match status" value="1"/>
</dbReference>
<gene>
    <name evidence="4" type="ORF">JCM19235_1873</name>
</gene>
<feature type="domain" description="CBM6" evidence="3">
    <location>
        <begin position="199"/>
        <end position="337"/>
    </location>
</feature>
<evidence type="ECO:0000259" key="3">
    <source>
        <dbReference type="PROSITE" id="PS51175"/>
    </source>
</evidence>
<dbReference type="InterPro" id="IPR001343">
    <property type="entry name" value="Hemolysn_Ca-bd"/>
</dbReference>
<feature type="region of interest" description="Disordered" evidence="2">
    <location>
        <begin position="347"/>
        <end position="367"/>
    </location>
</feature>
<dbReference type="InterPro" id="IPR005084">
    <property type="entry name" value="CBM6"/>
</dbReference>
<reference evidence="4 5" key="2">
    <citation type="submission" date="2014-09" db="EMBL/GenBank/DDBJ databases">
        <authorList>
            <consortium name="NBRP consortium"/>
            <person name="Sawabe T."/>
            <person name="Meirelles P."/>
            <person name="Nakanishi M."/>
            <person name="Sayaka M."/>
            <person name="Hattori M."/>
            <person name="Ohkuma M."/>
        </authorList>
    </citation>
    <scope>NUCLEOTIDE SEQUENCE [LARGE SCALE GENOMIC DNA]</scope>
    <source>
        <strain evidence="5">JCM19235</strain>
    </source>
</reference>
<feature type="region of interest" description="Disordered" evidence="2">
    <location>
        <begin position="390"/>
        <end position="417"/>
    </location>
</feature>
<reference evidence="4 5" key="1">
    <citation type="submission" date="2014-09" db="EMBL/GenBank/DDBJ databases">
        <title>Vibrio maritimus JCM 19235. (C45) whole genome shotgun sequence.</title>
        <authorList>
            <person name="Sawabe T."/>
            <person name="Meirelles P."/>
            <person name="Nakanishi M."/>
            <person name="Sayaka M."/>
            <person name="Hattori M."/>
            <person name="Ohkuma M."/>
        </authorList>
    </citation>
    <scope>NUCLEOTIDE SEQUENCE [LARGE SCALE GENOMIC DNA]</scope>
    <source>
        <strain evidence="5">JCM19235</strain>
    </source>
</reference>
<keyword evidence="5" id="KW-1185">Reference proteome</keyword>
<dbReference type="PROSITE" id="PS51175">
    <property type="entry name" value="CBM6"/>
    <property type="match status" value="1"/>
</dbReference>
<dbReference type="GO" id="GO:0004035">
    <property type="term" value="F:alkaline phosphatase activity"/>
    <property type="evidence" value="ECO:0007669"/>
    <property type="project" value="UniProtKB-EC"/>
</dbReference>
<dbReference type="EMBL" id="BBMR01000003">
    <property type="protein sequence ID" value="GAL18450.1"/>
    <property type="molecule type" value="Genomic_DNA"/>
</dbReference>
<dbReference type="Pfam" id="PF00353">
    <property type="entry name" value="HemolysinCabind"/>
    <property type="match status" value="3"/>
</dbReference>
<sequence length="552" mass="58301">MAEINVINTDASDANTLLDGPSLTPSESRDAENTLIDTEGDDLEVRAGKKDDLVKTGSGDDFIAAGRGSDIINSGAGNDVIEAWNHTIDAEDMSGDNRFDDAVDEGLTVARDKDLDALGHCVDDVIVAGAGSDYVEGGGNNDIIYGDRSAGAQYGENLIDNGDFESVNIDDLDVDNGSWGLTAAGGQVSSDSWYANEGSKIELQNTTNGGVPGDKYGNDSGDIANGQFLELDSHNANSNATVSNDFMVSSDGIYQLDFSYAFRNQGSDTTTAPFTVRILNDAGVVFEKSFNDPSTVDNDWDLYSADLKLSAGDYTLQFIADGEQDTYGALIDNVSIKEVLHNDVLIGDGTPRDGSDTDGTSTAGNDLVRGGKGNDVLIGDSFDPLYYDESAGSFQLDDPTDPNLSNDKSNLTAYDRDGNILPDGDIVTSGNAKDGNDGFGVVGNAESGVVGQIGFGYSDNPDDEGGSEMLSVCLDEHTMVAKVGISNLFENEGNGGVDEVGMWVALRDGIKVAEGYFTSGDVQEVLDRDHVPNDAQVVDINLMERITTMVSF</sequence>
<evidence type="ECO:0000313" key="4">
    <source>
        <dbReference type="EMBL" id="GAL18450.1"/>
    </source>
</evidence>
<evidence type="ECO:0000313" key="5">
    <source>
        <dbReference type="Proteomes" id="UP000029228"/>
    </source>
</evidence>
<dbReference type="STRING" id="990268.JCM19235_1873"/>